<keyword evidence="2" id="KW-1185">Reference proteome</keyword>
<comment type="caution">
    <text evidence="1">The sequence shown here is derived from an EMBL/GenBank/DDBJ whole genome shotgun (WGS) entry which is preliminary data.</text>
</comment>
<reference evidence="1 2" key="1">
    <citation type="submission" date="2016-10" db="EMBL/GenBank/DDBJ databases">
        <authorList>
            <person name="Varghese N."/>
            <person name="Submissions S."/>
        </authorList>
    </citation>
    <scope>NUCLEOTIDE SEQUENCE [LARGE SCALE GENOMIC DNA]</scope>
    <source>
        <strain evidence="1 2">DSM 16392</strain>
    </source>
</reference>
<evidence type="ECO:0000313" key="1">
    <source>
        <dbReference type="EMBL" id="SFK01010.1"/>
    </source>
</evidence>
<accession>A0A1I3W0Q7</accession>
<proteinExistence type="predicted"/>
<name>A0A1I3W0Q7_9HYPH</name>
<dbReference type="EMBL" id="FOSK01000001">
    <property type="protein sequence ID" value="SFK01010.1"/>
    <property type="molecule type" value="Genomic_DNA"/>
</dbReference>
<evidence type="ECO:0008006" key="3">
    <source>
        <dbReference type="Google" id="ProtNLM"/>
    </source>
</evidence>
<evidence type="ECO:0000313" key="2">
    <source>
        <dbReference type="Proteomes" id="UP000199598"/>
    </source>
</evidence>
<protein>
    <recommendedName>
        <fullName evidence="3">HNH endonuclease</fullName>
    </recommendedName>
</protein>
<organism evidence="1 2">
    <name type="scientific">Pseudovibrio ascidiaceicola</name>
    <dbReference type="NCBI Taxonomy" id="285279"/>
    <lineage>
        <taxon>Bacteria</taxon>
        <taxon>Pseudomonadati</taxon>
        <taxon>Pseudomonadota</taxon>
        <taxon>Alphaproteobacteria</taxon>
        <taxon>Hyphomicrobiales</taxon>
        <taxon>Stappiaceae</taxon>
        <taxon>Pseudovibrio</taxon>
    </lineage>
</organism>
<dbReference type="RefSeq" id="WP_093516775.1">
    <property type="nucleotide sequence ID" value="NZ_FOSK01000001.1"/>
</dbReference>
<sequence length="284" mass="32626">MKLNINFPALDRLISQMGAPLSKWRTQKVKLSEREILRQELEAGKEVSIDQIHSFGGLLEHEGEQILIYIKATGKDKDTLLHDTKNCPKFHFAECATIRGKRKENRLQRYHATIRMDGKFECTWTNDETREEGEIEAELIVCKNCLKEIAWKGYGTSDQEGSNDTIAQDFEIADFLRTYEPLFHTKPSKTSSTPTTAIYPKKWAQTSLTYRSSRQWKCEECGVNLSKKEHRRLLHTHHITGDLSDSSHLNLKALCILCHAGQPNHGHMKVSLSEQREIEALRHA</sequence>
<dbReference type="Proteomes" id="UP000199598">
    <property type="component" value="Unassembled WGS sequence"/>
</dbReference>
<gene>
    <name evidence="1" type="ORF">SAMN04488518_101743</name>
</gene>